<gene>
    <name evidence="2" type="ORF">BJY16_001390</name>
</gene>
<proteinExistence type="predicted"/>
<dbReference type="Proteomes" id="UP000546162">
    <property type="component" value="Unassembled WGS sequence"/>
</dbReference>
<dbReference type="PROSITE" id="PS51257">
    <property type="entry name" value="PROKAR_LIPOPROTEIN"/>
    <property type="match status" value="1"/>
</dbReference>
<evidence type="ECO:0000313" key="2">
    <source>
        <dbReference type="EMBL" id="MBB4737931.1"/>
    </source>
</evidence>
<dbReference type="AlphaFoldDB" id="A0A7W7GTC9"/>
<protein>
    <submittedName>
        <fullName evidence="2">Uncharacterized protein</fullName>
    </submittedName>
</protein>
<name>A0A7W7GTC9_9ACTN</name>
<feature type="transmembrane region" description="Helical" evidence="1">
    <location>
        <begin position="81"/>
        <end position="101"/>
    </location>
</feature>
<organism evidence="2 3">
    <name type="scientific">Actinoplanes octamycinicus</name>
    <dbReference type="NCBI Taxonomy" id="135948"/>
    <lineage>
        <taxon>Bacteria</taxon>
        <taxon>Bacillati</taxon>
        <taxon>Actinomycetota</taxon>
        <taxon>Actinomycetes</taxon>
        <taxon>Micromonosporales</taxon>
        <taxon>Micromonosporaceae</taxon>
        <taxon>Actinoplanes</taxon>
    </lineage>
</organism>
<feature type="transmembrane region" description="Helical" evidence="1">
    <location>
        <begin position="170"/>
        <end position="188"/>
    </location>
</feature>
<evidence type="ECO:0000256" key="1">
    <source>
        <dbReference type="SAM" id="Phobius"/>
    </source>
</evidence>
<comment type="caution">
    <text evidence="2">The sequence shown here is derived from an EMBL/GenBank/DDBJ whole genome shotgun (WGS) entry which is preliminary data.</text>
</comment>
<keyword evidence="3" id="KW-1185">Reference proteome</keyword>
<keyword evidence="1" id="KW-0472">Membrane</keyword>
<feature type="transmembrane region" description="Helical" evidence="1">
    <location>
        <begin position="40"/>
        <end position="60"/>
    </location>
</feature>
<sequence>MRWLTLYLRSRRAPMALAVAAGCAGLMWSLWAIFSKDRQVAPQMVVLTVLLLVSILTLTLSSPDYALDRTAALSWPPRRAAHLLAALLIVVGSLVLTRYTAAHFGPASVLLRDAAGLLGLTALGASLLTPARSWFLPLGWTLIAVLFPRTETVADQLLTWQSQAPDNRPAVLLALLLALAGLVTYALAGPSRRATADLPA</sequence>
<dbReference type="EMBL" id="JACHNB010000001">
    <property type="protein sequence ID" value="MBB4737931.1"/>
    <property type="molecule type" value="Genomic_DNA"/>
</dbReference>
<keyword evidence="1" id="KW-1133">Transmembrane helix</keyword>
<feature type="transmembrane region" description="Helical" evidence="1">
    <location>
        <begin position="12"/>
        <end position="34"/>
    </location>
</feature>
<dbReference type="RefSeq" id="WP_185038278.1">
    <property type="nucleotide sequence ID" value="NZ_BAABFG010000005.1"/>
</dbReference>
<accession>A0A7W7GTC9</accession>
<evidence type="ECO:0000313" key="3">
    <source>
        <dbReference type="Proteomes" id="UP000546162"/>
    </source>
</evidence>
<keyword evidence="1" id="KW-0812">Transmembrane</keyword>
<reference evidence="2 3" key="1">
    <citation type="submission" date="2020-08" db="EMBL/GenBank/DDBJ databases">
        <title>Sequencing the genomes of 1000 actinobacteria strains.</title>
        <authorList>
            <person name="Klenk H.-P."/>
        </authorList>
    </citation>
    <scope>NUCLEOTIDE SEQUENCE [LARGE SCALE GENOMIC DNA]</scope>
    <source>
        <strain evidence="2 3">DSM 45809</strain>
    </source>
</reference>